<comment type="caution">
    <text evidence="3">The sequence shown here is derived from an EMBL/GenBank/DDBJ whole genome shotgun (WGS) entry which is preliminary data.</text>
</comment>
<proteinExistence type="predicted"/>
<keyword evidence="2" id="KW-1133">Transmembrane helix</keyword>
<accession>A0AA47N9D5</accession>
<dbReference type="GO" id="GO:0005634">
    <property type="term" value="C:nucleus"/>
    <property type="evidence" value="ECO:0007669"/>
    <property type="project" value="TreeGrafter"/>
</dbReference>
<feature type="compositionally biased region" description="Basic and acidic residues" evidence="1">
    <location>
        <begin position="244"/>
        <end position="257"/>
    </location>
</feature>
<dbReference type="Proteomes" id="UP001174136">
    <property type="component" value="Unassembled WGS sequence"/>
</dbReference>
<dbReference type="GO" id="GO:0005789">
    <property type="term" value="C:endoplasmic reticulum membrane"/>
    <property type="evidence" value="ECO:0007669"/>
    <property type="project" value="TreeGrafter"/>
</dbReference>
<feature type="compositionally biased region" description="Low complexity" evidence="1">
    <location>
        <begin position="200"/>
        <end position="214"/>
    </location>
</feature>
<dbReference type="AlphaFoldDB" id="A0AA47N9D5"/>
<keyword evidence="2" id="KW-0472">Membrane</keyword>
<dbReference type="GO" id="GO:0000421">
    <property type="term" value="C:autophagosome membrane"/>
    <property type="evidence" value="ECO:0007669"/>
    <property type="project" value="TreeGrafter"/>
</dbReference>
<dbReference type="PANTHER" id="PTHR15949">
    <property type="entry name" value="TESTIS-EXPRESSED PROTEIN 264"/>
    <property type="match status" value="1"/>
</dbReference>
<name>A0AA47N9D5_MERPO</name>
<evidence type="ECO:0000313" key="4">
    <source>
        <dbReference type="Proteomes" id="UP001174136"/>
    </source>
</evidence>
<organism evidence="3 4">
    <name type="scientific">Merluccius polli</name>
    <name type="common">Benguela hake</name>
    <name type="synonym">Merluccius cadenati</name>
    <dbReference type="NCBI Taxonomy" id="89951"/>
    <lineage>
        <taxon>Eukaryota</taxon>
        <taxon>Metazoa</taxon>
        <taxon>Chordata</taxon>
        <taxon>Craniata</taxon>
        <taxon>Vertebrata</taxon>
        <taxon>Euteleostomi</taxon>
        <taxon>Actinopterygii</taxon>
        <taxon>Neopterygii</taxon>
        <taxon>Teleostei</taxon>
        <taxon>Neoteleostei</taxon>
        <taxon>Acanthomorphata</taxon>
        <taxon>Zeiogadaria</taxon>
        <taxon>Gadariae</taxon>
        <taxon>Gadiformes</taxon>
        <taxon>Gadoidei</taxon>
        <taxon>Merlucciidae</taxon>
        <taxon>Merluccius</taxon>
    </lineage>
</organism>
<reference evidence="3" key="1">
    <citation type="journal article" date="2023" name="Front. Mar. Sci.">
        <title>A new Merluccius polli reference genome to investigate the effects of global change in West African waters.</title>
        <authorList>
            <person name="Mateo J.L."/>
            <person name="Blanco-Fernandez C."/>
            <person name="Garcia-Vazquez E."/>
            <person name="Machado-Schiaffino G."/>
        </authorList>
    </citation>
    <scope>NUCLEOTIDE SEQUENCE</scope>
    <source>
        <strain evidence="3">C29</strain>
        <tissue evidence="3">Fin</tissue>
    </source>
</reference>
<dbReference type="EMBL" id="JAOPHQ010000592">
    <property type="protein sequence ID" value="KAK0154016.1"/>
    <property type="molecule type" value="Genomic_DNA"/>
</dbReference>
<dbReference type="PANTHER" id="PTHR15949:SF3">
    <property type="entry name" value="TESTIS-EXPRESSED PROTEIN 264"/>
    <property type="match status" value="1"/>
</dbReference>
<keyword evidence="2" id="KW-0812">Transmembrane</keyword>
<evidence type="ECO:0000313" key="3">
    <source>
        <dbReference type="EMBL" id="KAK0154016.1"/>
    </source>
</evidence>
<keyword evidence="4" id="KW-1185">Reference proteome</keyword>
<dbReference type="GO" id="GO:0106300">
    <property type="term" value="P:protein-DNA covalent cross-linking repair"/>
    <property type="evidence" value="ECO:0007669"/>
    <property type="project" value="TreeGrafter"/>
</dbReference>
<sequence>MSEWGFICILLSVLGTIAAGLVLYLRHVSEINIRSGCPPIKNITLAYKLKEGPYRHWEHVLKECRSIEAKVANIRVLYDDPQKAEGGRYAVGSILREGGSRSSEELEQRFHKAGFHLCSFPEVTHAVTTSCPHGTPLSVLLGARRMYTRLKDYIKERKLCAHPYVEVYSEGRVQYMVPLARQGDFYVPELRPSERRISAGEDSGSESDVSGADSNSEYSSGSGVLLCDSREASAGRSSPFARSQSREKWEGRSRERSSTATSFTAPTGEGRGGEGQAISAESNPDKKGDTVVVDGEE</sequence>
<feature type="region of interest" description="Disordered" evidence="1">
    <location>
        <begin position="196"/>
        <end position="297"/>
    </location>
</feature>
<dbReference type="GO" id="GO:0061709">
    <property type="term" value="P:reticulophagy"/>
    <property type="evidence" value="ECO:0007669"/>
    <property type="project" value="TreeGrafter"/>
</dbReference>
<dbReference type="GO" id="GO:0005657">
    <property type="term" value="C:replication fork"/>
    <property type="evidence" value="ECO:0007669"/>
    <property type="project" value="TreeGrafter"/>
</dbReference>
<protein>
    <submittedName>
        <fullName evidence="3">Testis-expressed protein 264</fullName>
    </submittedName>
</protein>
<feature type="transmembrane region" description="Helical" evidence="2">
    <location>
        <begin position="6"/>
        <end position="25"/>
    </location>
</feature>
<evidence type="ECO:0000256" key="1">
    <source>
        <dbReference type="SAM" id="MobiDB-lite"/>
    </source>
</evidence>
<gene>
    <name evidence="3" type="primary">TEX264_0</name>
    <name evidence="3" type="ORF">N1851_003901</name>
</gene>
<evidence type="ECO:0000256" key="2">
    <source>
        <dbReference type="SAM" id="Phobius"/>
    </source>
</evidence>